<evidence type="ECO:0000313" key="2">
    <source>
        <dbReference type="Proteomes" id="UP001234178"/>
    </source>
</evidence>
<sequence length="68" mass="8365">MKEKVKRDIWYNREMDYLLDLYIEDKNNHKYFAKFSDEMRRKYKLIEIRPLGVRLRDLVGHTSMAEPG</sequence>
<reference evidence="1 2" key="1">
    <citation type="journal article" date="2023" name="Nucleic Acids Res.">
        <title>The hologenome of Daphnia magna reveals possible DNA methylation and microbiome-mediated evolution of the host genome.</title>
        <authorList>
            <person name="Chaturvedi A."/>
            <person name="Li X."/>
            <person name="Dhandapani V."/>
            <person name="Marshall H."/>
            <person name="Kissane S."/>
            <person name="Cuenca-Cambronero M."/>
            <person name="Asole G."/>
            <person name="Calvet F."/>
            <person name="Ruiz-Romero M."/>
            <person name="Marangio P."/>
            <person name="Guigo R."/>
            <person name="Rago D."/>
            <person name="Mirbahai L."/>
            <person name="Eastwood N."/>
            <person name="Colbourne J.K."/>
            <person name="Zhou J."/>
            <person name="Mallon E."/>
            <person name="Orsini L."/>
        </authorList>
    </citation>
    <scope>NUCLEOTIDE SEQUENCE [LARGE SCALE GENOMIC DNA]</scope>
    <source>
        <strain evidence="1">LRV0_1</strain>
    </source>
</reference>
<gene>
    <name evidence="1" type="ORF">OUZ56_033058</name>
</gene>
<dbReference type="EMBL" id="JAOYFB010000043">
    <property type="protein sequence ID" value="KAK4045452.1"/>
    <property type="molecule type" value="Genomic_DNA"/>
</dbReference>
<protein>
    <submittedName>
        <fullName evidence="1">Uncharacterized protein</fullName>
    </submittedName>
</protein>
<name>A0ABR0BA53_9CRUS</name>
<keyword evidence="2" id="KW-1185">Reference proteome</keyword>
<proteinExistence type="predicted"/>
<accession>A0ABR0BA53</accession>
<organism evidence="1 2">
    <name type="scientific">Daphnia magna</name>
    <dbReference type="NCBI Taxonomy" id="35525"/>
    <lineage>
        <taxon>Eukaryota</taxon>
        <taxon>Metazoa</taxon>
        <taxon>Ecdysozoa</taxon>
        <taxon>Arthropoda</taxon>
        <taxon>Crustacea</taxon>
        <taxon>Branchiopoda</taxon>
        <taxon>Diplostraca</taxon>
        <taxon>Cladocera</taxon>
        <taxon>Anomopoda</taxon>
        <taxon>Daphniidae</taxon>
        <taxon>Daphnia</taxon>
    </lineage>
</organism>
<dbReference type="Proteomes" id="UP001234178">
    <property type="component" value="Unassembled WGS sequence"/>
</dbReference>
<comment type="caution">
    <text evidence="1">The sequence shown here is derived from an EMBL/GenBank/DDBJ whole genome shotgun (WGS) entry which is preliminary data.</text>
</comment>
<evidence type="ECO:0000313" key="1">
    <source>
        <dbReference type="EMBL" id="KAK4045452.1"/>
    </source>
</evidence>